<keyword evidence="3" id="KW-1185">Reference proteome</keyword>
<dbReference type="RefSeq" id="WP_083076643.1">
    <property type="nucleotide sequence ID" value="NZ_LIGX01000020.1"/>
</dbReference>
<dbReference type="Pfam" id="PF13031">
    <property type="entry name" value="DUF3892"/>
    <property type="match status" value="1"/>
</dbReference>
<evidence type="ECO:0008006" key="4">
    <source>
        <dbReference type="Google" id="ProtNLM"/>
    </source>
</evidence>
<feature type="region of interest" description="Disordered" evidence="1">
    <location>
        <begin position="73"/>
        <end position="92"/>
    </location>
</feature>
<sequence length="92" mass="10182">MAKATKIKLKDGCTSPKSTLEISEIYLEGVNKEGFYTKAAVHDFVKDENVVTVNIGPSYPKLIAVVSPKGEKYVRSEPNDTKDDNLLKLPRV</sequence>
<dbReference type="InterPro" id="IPR024997">
    <property type="entry name" value="DUF3892"/>
</dbReference>
<dbReference type="Proteomes" id="UP000176204">
    <property type="component" value="Chromosome I"/>
</dbReference>
<dbReference type="EMBL" id="LT629973">
    <property type="protein sequence ID" value="SEI01174.1"/>
    <property type="molecule type" value="Genomic_DNA"/>
</dbReference>
<accession>A0A1H6MHP6</accession>
<dbReference type="KEGG" id="agl:PYTT_2548"/>
<proteinExistence type="predicted"/>
<name>A0A1H6MHP6_9BACT</name>
<evidence type="ECO:0000313" key="3">
    <source>
        <dbReference type="Proteomes" id="UP000176204"/>
    </source>
</evidence>
<evidence type="ECO:0000256" key="1">
    <source>
        <dbReference type="SAM" id="MobiDB-lite"/>
    </source>
</evidence>
<reference evidence="3" key="1">
    <citation type="submission" date="2016-09" db="EMBL/GenBank/DDBJ databases">
        <authorList>
            <person name="Koehorst J."/>
        </authorList>
    </citation>
    <scope>NUCLEOTIDE SEQUENCE [LARGE SCALE GENOMIC DNA]</scope>
</reference>
<dbReference type="AlphaFoldDB" id="A0A1H6MHP6"/>
<gene>
    <name evidence="2" type="ORF">PYTT_2548</name>
</gene>
<evidence type="ECO:0000313" key="2">
    <source>
        <dbReference type="EMBL" id="SEI01174.1"/>
    </source>
</evidence>
<organism evidence="2 3">
    <name type="scientific">Akkermansia glycaniphila</name>
    <dbReference type="NCBI Taxonomy" id="1679444"/>
    <lineage>
        <taxon>Bacteria</taxon>
        <taxon>Pseudomonadati</taxon>
        <taxon>Verrucomicrobiota</taxon>
        <taxon>Verrucomicrobiia</taxon>
        <taxon>Verrucomicrobiales</taxon>
        <taxon>Akkermansiaceae</taxon>
        <taxon>Akkermansia</taxon>
    </lineage>
</organism>
<feature type="compositionally biased region" description="Basic and acidic residues" evidence="1">
    <location>
        <begin position="73"/>
        <end position="86"/>
    </location>
</feature>
<dbReference type="OrthoDB" id="197272at2"/>
<protein>
    <recommendedName>
        <fullName evidence="4">DUF3892 domain-containing protein</fullName>
    </recommendedName>
</protein>